<dbReference type="InParanoid" id="A0A5C3PAI7"/>
<dbReference type="FunCoup" id="A0A5C3PAI7">
    <property type="interactions" value="393"/>
</dbReference>
<dbReference type="UniPathway" id="UPA00988"/>
<keyword evidence="2 5" id="KW-1017">Isopeptide bond</keyword>
<keyword evidence="8" id="KW-1185">Reference proteome</keyword>
<comment type="pathway">
    <text evidence="5 6">tRNA modification; 5-methoxycarbonylmethyl-2-thiouridine-tRNA biosynthesis.</text>
</comment>
<dbReference type="Pfam" id="PF09138">
    <property type="entry name" value="Urm1"/>
    <property type="match status" value="1"/>
</dbReference>
<comment type="similarity">
    <text evidence="5 6">Belongs to the URM1 family.</text>
</comment>
<dbReference type="GO" id="GO:0005829">
    <property type="term" value="C:cytosol"/>
    <property type="evidence" value="ECO:0007669"/>
    <property type="project" value="UniProtKB-UniRule"/>
</dbReference>
<dbReference type="InterPro" id="IPR016155">
    <property type="entry name" value="Mopterin_synth/thiamin_S_b"/>
</dbReference>
<dbReference type="STRING" id="1314778.A0A5C3PAI7"/>
<dbReference type="SUPFAM" id="SSF54285">
    <property type="entry name" value="MoaD/ThiS"/>
    <property type="match status" value="1"/>
</dbReference>
<dbReference type="InterPro" id="IPR012675">
    <property type="entry name" value="Beta-grasp_dom_sf"/>
</dbReference>
<keyword evidence="1 5" id="KW-0963">Cytoplasm</keyword>
<feature type="modified residue" description="1-thioglycine" evidence="5">
    <location>
        <position position="109"/>
    </location>
</feature>
<comment type="PTM">
    <text evidence="5">C-terminal thiocarboxylation occurs in 2 steps, it is first acyl-adenylated (-COAMP) via the hesA/moeB/thiF part of UBA4, then thiocarboxylated (-COSH) via the rhodanese domain of UBA4.</text>
</comment>
<dbReference type="InterPro" id="IPR015221">
    <property type="entry name" value="Urm1"/>
</dbReference>
<evidence type="ECO:0000256" key="3">
    <source>
        <dbReference type="ARBA" id="ARBA00022694"/>
    </source>
</evidence>
<keyword evidence="4 5" id="KW-0833">Ubl conjugation pathway</keyword>
<dbReference type="CDD" id="cd01764">
    <property type="entry name" value="Ubl_Urm1"/>
    <property type="match status" value="1"/>
</dbReference>
<dbReference type="PIRSF" id="PIRSF037379">
    <property type="entry name" value="Ubiquitin-related_modifier_1"/>
    <property type="match status" value="1"/>
</dbReference>
<dbReference type="EMBL" id="ML211186">
    <property type="protein sequence ID" value="TFK86735.1"/>
    <property type="molecule type" value="Genomic_DNA"/>
</dbReference>
<dbReference type="GO" id="GO:0002098">
    <property type="term" value="P:tRNA wobble uridine modification"/>
    <property type="evidence" value="ECO:0007669"/>
    <property type="project" value="UniProtKB-UniRule"/>
</dbReference>
<comment type="function">
    <text evidence="5">Acts as a sulfur carrier required for 2-thiolation of mcm(5)S(2)U at tRNA wobble positions of cytosolic tRNA(Lys), tRNA(Glu) and tRNA(Gln). Serves as sulfur donor in tRNA 2-thiolation reaction by being thiocarboxylated (-COSH) at its C-terminus by the MOCS3 homolog UBA4. The sulfur is then transferred to tRNA to form 2-thiolation of mcm(5)S(2)U. Prior mcm(5) tRNA modification by the elongator complex is required for 2-thiolation. Also acts as a ubiquitin-like protein (UBL) that is covalently conjugated via an isopeptide bond to lysine residues of target proteins such as AHP1. The thiocarboxylated form serves as substrate for conjugation and oxidative stress specifically induces the formation of UBL-protein conjugates.</text>
</comment>
<feature type="cross-link" description="Glycyl lysine isopeptide (Gly-Lys) (interchain with K-? in acceptor proteins)" evidence="5">
    <location>
        <position position="109"/>
    </location>
</feature>
<dbReference type="PANTHER" id="PTHR14986">
    <property type="entry name" value="RURM1 PROTEIN"/>
    <property type="match status" value="1"/>
</dbReference>
<dbReference type="GO" id="GO:0034227">
    <property type="term" value="P:tRNA thio-modification"/>
    <property type="evidence" value="ECO:0007669"/>
    <property type="project" value="UniProtKB-UniRule"/>
</dbReference>
<accession>A0A5C3PAI7</accession>
<dbReference type="Proteomes" id="UP000308197">
    <property type="component" value="Unassembled WGS sequence"/>
</dbReference>
<evidence type="ECO:0000313" key="7">
    <source>
        <dbReference type="EMBL" id="TFK86735.1"/>
    </source>
</evidence>
<evidence type="ECO:0000313" key="8">
    <source>
        <dbReference type="Proteomes" id="UP000308197"/>
    </source>
</evidence>
<sequence>MSTISLKIEFGGGLELLFSNQRSHRITIPANVPPEGSDVPSKPVDITYLLFWLRDNLLKERAELFVENGTVRPGVLVLVNDTDWELEGEGEYQLKDGDEIVFISTLHGG</sequence>
<evidence type="ECO:0000256" key="4">
    <source>
        <dbReference type="ARBA" id="ARBA00022786"/>
    </source>
</evidence>
<keyword evidence="3 5" id="KW-0819">tRNA processing</keyword>
<reference evidence="7 8" key="1">
    <citation type="journal article" date="2019" name="Nat. Ecol. Evol.">
        <title>Megaphylogeny resolves global patterns of mushroom evolution.</title>
        <authorList>
            <person name="Varga T."/>
            <person name="Krizsan K."/>
            <person name="Foldi C."/>
            <person name="Dima B."/>
            <person name="Sanchez-Garcia M."/>
            <person name="Sanchez-Ramirez S."/>
            <person name="Szollosi G.J."/>
            <person name="Szarkandi J.G."/>
            <person name="Papp V."/>
            <person name="Albert L."/>
            <person name="Andreopoulos W."/>
            <person name="Angelini C."/>
            <person name="Antonin V."/>
            <person name="Barry K.W."/>
            <person name="Bougher N.L."/>
            <person name="Buchanan P."/>
            <person name="Buyck B."/>
            <person name="Bense V."/>
            <person name="Catcheside P."/>
            <person name="Chovatia M."/>
            <person name="Cooper J."/>
            <person name="Damon W."/>
            <person name="Desjardin D."/>
            <person name="Finy P."/>
            <person name="Geml J."/>
            <person name="Haridas S."/>
            <person name="Hughes K."/>
            <person name="Justo A."/>
            <person name="Karasinski D."/>
            <person name="Kautmanova I."/>
            <person name="Kiss B."/>
            <person name="Kocsube S."/>
            <person name="Kotiranta H."/>
            <person name="LaButti K.M."/>
            <person name="Lechner B.E."/>
            <person name="Liimatainen K."/>
            <person name="Lipzen A."/>
            <person name="Lukacs Z."/>
            <person name="Mihaltcheva S."/>
            <person name="Morgado L.N."/>
            <person name="Niskanen T."/>
            <person name="Noordeloos M.E."/>
            <person name="Ohm R.A."/>
            <person name="Ortiz-Santana B."/>
            <person name="Ovrebo C."/>
            <person name="Racz N."/>
            <person name="Riley R."/>
            <person name="Savchenko A."/>
            <person name="Shiryaev A."/>
            <person name="Soop K."/>
            <person name="Spirin V."/>
            <person name="Szebenyi C."/>
            <person name="Tomsovsky M."/>
            <person name="Tulloss R.E."/>
            <person name="Uehling J."/>
            <person name="Grigoriev I.V."/>
            <person name="Vagvolgyi C."/>
            <person name="Papp T."/>
            <person name="Martin F.M."/>
            <person name="Miettinen O."/>
            <person name="Hibbett D.S."/>
            <person name="Nagy L.G."/>
        </authorList>
    </citation>
    <scope>NUCLEOTIDE SEQUENCE [LARGE SCALE GENOMIC DNA]</scope>
    <source>
        <strain evidence="7 8">HHB13444</strain>
    </source>
</reference>
<dbReference type="GO" id="GO:0032447">
    <property type="term" value="P:protein urmylation"/>
    <property type="evidence" value="ECO:0007669"/>
    <property type="project" value="UniProtKB-UniRule"/>
</dbReference>
<evidence type="ECO:0000256" key="5">
    <source>
        <dbReference type="HAMAP-Rule" id="MF_03048"/>
    </source>
</evidence>
<organism evidence="7 8">
    <name type="scientific">Polyporus arcularius HHB13444</name>
    <dbReference type="NCBI Taxonomy" id="1314778"/>
    <lineage>
        <taxon>Eukaryota</taxon>
        <taxon>Fungi</taxon>
        <taxon>Dikarya</taxon>
        <taxon>Basidiomycota</taxon>
        <taxon>Agaricomycotina</taxon>
        <taxon>Agaricomycetes</taxon>
        <taxon>Polyporales</taxon>
        <taxon>Polyporaceae</taxon>
        <taxon>Polyporus</taxon>
    </lineage>
</organism>
<name>A0A5C3PAI7_9APHY</name>
<dbReference type="HAMAP" id="MF_03048">
    <property type="entry name" value="Urm1"/>
    <property type="match status" value="1"/>
</dbReference>
<evidence type="ECO:0000256" key="1">
    <source>
        <dbReference type="ARBA" id="ARBA00022490"/>
    </source>
</evidence>
<evidence type="ECO:0000256" key="2">
    <source>
        <dbReference type="ARBA" id="ARBA00022499"/>
    </source>
</evidence>
<comment type="subcellular location">
    <subcellularLocation>
        <location evidence="5 6">Cytoplasm</location>
    </subcellularLocation>
</comment>
<protein>
    <recommendedName>
        <fullName evidence="5 6">Ubiquitin-related modifier 1</fullName>
    </recommendedName>
</protein>
<dbReference type="Gene3D" id="3.10.20.30">
    <property type="match status" value="1"/>
</dbReference>
<dbReference type="AlphaFoldDB" id="A0A5C3PAI7"/>
<gene>
    <name evidence="5" type="primary">URM1</name>
    <name evidence="7" type="ORF">K466DRAFT_141615</name>
</gene>
<proteinExistence type="inferred from homology"/>
<evidence type="ECO:0000256" key="6">
    <source>
        <dbReference type="RuleBase" id="RU361182"/>
    </source>
</evidence>